<keyword evidence="3" id="KW-1185">Reference proteome</keyword>
<feature type="transmembrane region" description="Helical" evidence="1">
    <location>
        <begin position="122"/>
        <end position="140"/>
    </location>
</feature>
<reference evidence="2 3" key="1">
    <citation type="submission" date="2016-10" db="EMBL/GenBank/DDBJ databases">
        <authorList>
            <person name="de Groot N.N."/>
        </authorList>
    </citation>
    <scope>NUCLEOTIDE SEQUENCE [LARGE SCALE GENOMIC DNA]</scope>
    <source>
        <strain evidence="2 3">DSM 21650</strain>
    </source>
</reference>
<feature type="transmembrane region" description="Helical" evidence="1">
    <location>
        <begin position="147"/>
        <end position="166"/>
    </location>
</feature>
<accession>A0A1H3LMY0</accession>
<feature type="transmembrane region" description="Helical" evidence="1">
    <location>
        <begin position="345"/>
        <end position="368"/>
    </location>
</feature>
<evidence type="ECO:0000256" key="1">
    <source>
        <dbReference type="SAM" id="Phobius"/>
    </source>
</evidence>
<dbReference type="Pfam" id="PF07907">
    <property type="entry name" value="YibE_F"/>
    <property type="match status" value="1"/>
</dbReference>
<feature type="transmembrane region" description="Helical" evidence="1">
    <location>
        <begin position="7"/>
        <end position="28"/>
    </location>
</feature>
<feature type="transmembrane region" description="Helical" evidence="1">
    <location>
        <begin position="249"/>
        <end position="270"/>
    </location>
</feature>
<gene>
    <name evidence="2" type="ORF">SAMN05660462_00549</name>
</gene>
<keyword evidence="1" id="KW-0472">Membrane</keyword>
<dbReference type="PANTHER" id="PTHR41771">
    <property type="entry name" value="MEMBRANE PROTEIN-RELATED"/>
    <property type="match status" value="1"/>
</dbReference>
<dbReference type="InterPro" id="IPR012507">
    <property type="entry name" value="YibE_F"/>
</dbReference>
<feature type="transmembrane region" description="Helical" evidence="1">
    <location>
        <begin position="197"/>
        <end position="217"/>
    </location>
</feature>
<keyword evidence="1" id="KW-0812">Transmembrane</keyword>
<feature type="transmembrane region" description="Helical" evidence="1">
    <location>
        <begin position="307"/>
        <end position="325"/>
    </location>
</feature>
<name>A0A1H3LMY0_9FIRM</name>
<dbReference type="EMBL" id="FNQE01000004">
    <property type="protein sequence ID" value="SDY65215.1"/>
    <property type="molecule type" value="Genomic_DNA"/>
</dbReference>
<proteinExistence type="predicted"/>
<dbReference type="AlphaFoldDB" id="A0A1H3LMY0"/>
<dbReference type="RefSeq" id="WP_091726884.1">
    <property type="nucleotide sequence ID" value="NZ_FNQE01000004.1"/>
</dbReference>
<keyword evidence="1" id="KW-1133">Transmembrane helix</keyword>
<dbReference type="Proteomes" id="UP000198625">
    <property type="component" value="Unassembled WGS sequence"/>
</dbReference>
<evidence type="ECO:0000313" key="3">
    <source>
        <dbReference type="Proteomes" id="UP000198625"/>
    </source>
</evidence>
<protein>
    <submittedName>
        <fullName evidence="2">Uncharacterized membrane protein</fullName>
    </submittedName>
</protein>
<dbReference type="PANTHER" id="PTHR41771:SF1">
    <property type="entry name" value="MEMBRANE PROTEIN"/>
    <property type="match status" value="1"/>
</dbReference>
<sequence length="380" mass="41844">MNTKLLKYFPIAIIGIIIILIFASPLTVNKEHHFDFEHAQVIGINNEALEEDTVIPNLMLGYQQIKIKILTGKYADEEFNIRNPMSRTYNVHTKPGDKIIISIEEEKSEIKSISVFNYKKEHAVYILVALFFVVLLVFGGMKGLKSFISLVFTGVLIIFFMIPLFFKGYSPIPLTILTVAITTIVTIVMVDGINKKTIAAIAGTILGVIIAGLISYISSRLANLSGLTMNEAEELMYIAGVKDLKVRGLMFSAILIAALGAIMDVAMSIASSTFEIHKTNPKISFKNLLASGLNIGRDIMGTMSNTLILAFIGSSLNIIILLMAYEMPYTQLINLDLIVTEVVQSVSGSIGIILTVPITAMISTYLAIHEKTKKNSKLRF</sequence>
<feature type="transmembrane region" description="Helical" evidence="1">
    <location>
        <begin position="172"/>
        <end position="190"/>
    </location>
</feature>
<organism evidence="2 3">
    <name type="scientific">Proteiniborus ethanoligenes</name>
    <dbReference type="NCBI Taxonomy" id="415015"/>
    <lineage>
        <taxon>Bacteria</taxon>
        <taxon>Bacillati</taxon>
        <taxon>Bacillota</taxon>
        <taxon>Clostridia</taxon>
        <taxon>Eubacteriales</taxon>
        <taxon>Proteiniborus</taxon>
    </lineage>
</organism>
<dbReference type="OrthoDB" id="5753718at2"/>
<evidence type="ECO:0000313" key="2">
    <source>
        <dbReference type="EMBL" id="SDY65215.1"/>
    </source>
</evidence>